<evidence type="ECO:0000256" key="4">
    <source>
        <dbReference type="ARBA" id="ARBA00022786"/>
    </source>
</evidence>
<evidence type="ECO:0000256" key="3">
    <source>
        <dbReference type="ARBA" id="ARBA00022670"/>
    </source>
</evidence>
<comment type="catalytic activity">
    <reaction evidence="1">
        <text>Thiol-dependent hydrolysis of ester, thioester, amide, peptide and isopeptide bonds formed by the C-terminal Gly of ubiquitin (a 76-residue protein attached to proteins as an intracellular targeting signal).</text>
        <dbReference type="EC" id="3.4.19.12"/>
    </reaction>
</comment>
<keyword evidence="6" id="KW-0788">Thiol protease</keyword>
<evidence type="ECO:0000256" key="1">
    <source>
        <dbReference type="ARBA" id="ARBA00000707"/>
    </source>
</evidence>
<keyword evidence="5" id="KW-0378">Hydrolase</keyword>
<name>A0A8S2P5Z0_9BILA</name>
<dbReference type="InterPro" id="IPR051346">
    <property type="entry name" value="OTU_Deubiquitinase"/>
</dbReference>
<reference evidence="7" key="1">
    <citation type="submission" date="2021-02" db="EMBL/GenBank/DDBJ databases">
        <authorList>
            <person name="Nowell W R."/>
        </authorList>
    </citation>
    <scope>NUCLEOTIDE SEQUENCE</scope>
</reference>
<comment type="caution">
    <text evidence="7">The sequence shown here is derived from an EMBL/GenBank/DDBJ whole genome shotgun (WGS) entry which is preliminary data.</text>
</comment>
<organism evidence="7 8">
    <name type="scientific">Rotaria magnacalcarata</name>
    <dbReference type="NCBI Taxonomy" id="392030"/>
    <lineage>
        <taxon>Eukaryota</taxon>
        <taxon>Metazoa</taxon>
        <taxon>Spiralia</taxon>
        <taxon>Gnathifera</taxon>
        <taxon>Rotifera</taxon>
        <taxon>Eurotatoria</taxon>
        <taxon>Bdelloidea</taxon>
        <taxon>Philodinida</taxon>
        <taxon>Philodinidae</taxon>
        <taxon>Rotaria</taxon>
    </lineage>
</organism>
<evidence type="ECO:0000313" key="7">
    <source>
        <dbReference type="EMBL" id="CAF4038132.1"/>
    </source>
</evidence>
<dbReference type="Proteomes" id="UP000681720">
    <property type="component" value="Unassembled WGS sequence"/>
</dbReference>
<dbReference type="EMBL" id="CAJOBJ010005650">
    <property type="protein sequence ID" value="CAF4038132.1"/>
    <property type="molecule type" value="Genomic_DNA"/>
</dbReference>
<dbReference type="PANTHER" id="PTHR13367:SF33">
    <property type="entry name" value="P-LOOP CONTAINING NUCLEOSIDE TRIPHOSPHATE HYDROLASE PROTEIN"/>
    <property type="match status" value="1"/>
</dbReference>
<evidence type="ECO:0000313" key="8">
    <source>
        <dbReference type="Proteomes" id="UP000681720"/>
    </source>
</evidence>
<dbReference type="PANTHER" id="PTHR13367">
    <property type="entry name" value="UBIQUITIN THIOESTERASE"/>
    <property type="match status" value="1"/>
</dbReference>
<gene>
    <name evidence="7" type="ORF">GIL414_LOCUS13750</name>
</gene>
<accession>A0A8S2P5Z0</accession>
<sequence>GFSGTNDTQLLLPVHIRQYDLPELQKTDAIVVNNLLQPENENYQSLLINATTENILKQIIRYKETINVILDVGALFIDGTNREIAIKWLNLSDRNQVDYVVYFDCDSIVVDDRQSHSCPFVTSPASERLDRCIFYLDEIHTRGTDFKFPVGFKAAVTLGNGLTKDRFVQACMRMRKLGNGHTLTFWSSHEVHQQIEILKTNSITIDRRRSESNESINLIDILRWVYENTQQATWNGLYHWATQSLSFQRKVSAFQHIVWNDNQQVFTNSIMTDLSKECCEPEITELRSMYGAARKLQTLFEIHHKRYEHTHHHLSIETKDAVLKRLRDYGGTKQRLSQLLDEEQQRELEQELEEERQKELPPSVKPCEPILHEAITRLCDMHSDIIDLTHFPNVFRHLPYAFTGTTFLKECQSENWSKNIWISTEFQRVIETKGESLNPFLRPPRWILVYRNKHLIFLSALEANWLLGRLNFLFHKRQCISSSTTTLRLLLPRIKRNQSIFVNTPTLTIPSLLEHSNGVIPFVIPLEWLVQLFIFNGTLYFETVDEQAQYCRCLSLCPKPRTKQQEEAFEKGWIAIDGFVSNAKHRRQLKLVKVQFPLNLLPFVKQMIENRNNLHVPISSHIGSIIFNSLKLI</sequence>
<evidence type="ECO:0000256" key="2">
    <source>
        <dbReference type="ARBA" id="ARBA00012759"/>
    </source>
</evidence>
<evidence type="ECO:0000256" key="6">
    <source>
        <dbReference type="ARBA" id="ARBA00022807"/>
    </source>
</evidence>
<dbReference type="GO" id="GO:0004843">
    <property type="term" value="F:cysteine-type deubiquitinase activity"/>
    <property type="evidence" value="ECO:0007669"/>
    <property type="project" value="UniProtKB-EC"/>
</dbReference>
<keyword evidence="4" id="KW-0833">Ubl conjugation pathway</keyword>
<dbReference type="GO" id="GO:0006508">
    <property type="term" value="P:proteolysis"/>
    <property type="evidence" value="ECO:0007669"/>
    <property type="project" value="UniProtKB-KW"/>
</dbReference>
<dbReference type="EC" id="3.4.19.12" evidence="2"/>
<proteinExistence type="predicted"/>
<evidence type="ECO:0000256" key="5">
    <source>
        <dbReference type="ARBA" id="ARBA00022801"/>
    </source>
</evidence>
<protein>
    <recommendedName>
        <fullName evidence="2">ubiquitinyl hydrolase 1</fullName>
        <ecNumber evidence="2">3.4.19.12</ecNumber>
    </recommendedName>
</protein>
<feature type="non-terminal residue" evidence="7">
    <location>
        <position position="1"/>
    </location>
</feature>
<keyword evidence="3" id="KW-0645">Protease</keyword>
<dbReference type="AlphaFoldDB" id="A0A8S2P5Z0"/>